<dbReference type="SMART" id="SM00034">
    <property type="entry name" value="CLECT"/>
    <property type="match status" value="1"/>
</dbReference>
<dbReference type="InterPro" id="IPR050111">
    <property type="entry name" value="C-type_lectin/snaclec_domain"/>
</dbReference>
<evidence type="ECO:0000313" key="4">
    <source>
        <dbReference type="Proteomes" id="UP000075883"/>
    </source>
</evidence>
<evidence type="ECO:0000259" key="2">
    <source>
        <dbReference type="PROSITE" id="PS50041"/>
    </source>
</evidence>
<dbReference type="InterPro" id="IPR001304">
    <property type="entry name" value="C-type_lectin-like"/>
</dbReference>
<dbReference type="AlphaFoldDB" id="A0A182MSL1"/>
<protein>
    <recommendedName>
        <fullName evidence="2">C-type lectin domain-containing protein</fullName>
    </recommendedName>
</protein>
<feature type="domain" description="C-type lectin" evidence="2">
    <location>
        <begin position="30"/>
        <end position="165"/>
    </location>
</feature>
<dbReference type="InterPro" id="IPR016187">
    <property type="entry name" value="CTDL_fold"/>
</dbReference>
<dbReference type="EMBL" id="AXCM01002217">
    <property type="status" value="NOT_ANNOTATED_CDS"/>
    <property type="molecule type" value="Genomic_DNA"/>
</dbReference>
<evidence type="ECO:0000256" key="1">
    <source>
        <dbReference type="SAM" id="SignalP"/>
    </source>
</evidence>
<accession>A0A182MSL1</accession>
<feature type="signal peptide" evidence="1">
    <location>
        <begin position="1"/>
        <end position="20"/>
    </location>
</feature>
<dbReference type="PROSITE" id="PS50041">
    <property type="entry name" value="C_TYPE_LECTIN_2"/>
    <property type="match status" value="1"/>
</dbReference>
<dbReference type="Proteomes" id="UP000075883">
    <property type="component" value="Unassembled WGS sequence"/>
</dbReference>
<dbReference type="PANTHER" id="PTHR22803">
    <property type="entry name" value="MANNOSE, PHOSPHOLIPASE, LECTIN RECEPTOR RELATED"/>
    <property type="match status" value="1"/>
</dbReference>
<dbReference type="CDD" id="cd00037">
    <property type="entry name" value="CLECT"/>
    <property type="match status" value="1"/>
</dbReference>
<dbReference type="SUPFAM" id="SSF56436">
    <property type="entry name" value="C-type lectin-like"/>
    <property type="match status" value="1"/>
</dbReference>
<keyword evidence="4" id="KW-1185">Reference proteome</keyword>
<organism evidence="3 4">
    <name type="scientific">Anopheles culicifacies</name>
    <dbReference type="NCBI Taxonomy" id="139723"/>
    <lineage>
        <taxon>Eukaryota</taxon>
        <taxon>Metazoa</taxon>
        <taxon>Ecdysozoa</taxon>
        <taxon>Arthropoda</taxon>
        <taxon>Hexapoda</taxon>
        <taxon>Insecta</taxon>
        <taxon>Pterygota</taxon>
        <taxon>Neoptera</taxon>
        <taxon>Endopterygota</taxon>
        <taxon>Diptera</taxon>
        <taxon>Nematocera</taxon>
        <taxon>Culicoidea</taxon>
        <taxon>Culicidae</taxon>
        <taxon>Anophelinae</taxon>
        <taxon>Anopheles</taxon>
        <taxon>culicifacies species complex</taxon>
    </lineage>
</organism>
<dbReference type="EnsemblMetazoa" id="ACUA025271-RA">
    <property type="protein sequence ID" value="ACUA025271-PA"/>
    <property type="gene ID" value="ACUA025271"/>
</dbReference>
<evidence type="ECO:0000313" key="3">
    <source>
        <dbReference type="EnsemblMetazoa" id="ACUA025271-PA"/>
    </source>
</evidence>
<keyword evidence="1" id="KW-0732">Signal</keyword>
<sequence length="169" mass="19460">MTHLQTVFLCLVIMVVKLYAQNGDTTFGIFRQKEYYFSNSFVLNWFKAVELCRARGMFLLSVRNPEEREAVIEYLDSTGYLKTHTKLMVWMSANDLGEEGEFHWASTGERMSYLNWRENEPNNDMAGGTAGEDCAAMEYFEGTGANYNFTFNDRPCTENLLFLCETLPA</sequence>
<reference evidence="4" key="1">
    <citation type="submission" date="2013-09" db="EMBL/GenBank/DDBJ databases">
        <title>The Genome Sequence of Anopheles culicifacies species A.</title>
        <authorList>
            <consortium name="The Broad Institute Genomics Platform"/>
            <person name="Neafsey D.E."/>
            <person name="Besansky N."/>
            <person name="Howell P."/>
            <person name="Walton C."/>
            <person name="Young S.K."/>
            <person name="Zeng Q."/>
            <person name="Gargeya S."/>
            <person name="Fitzgerald M."/>
            <person name="Haas B."/>
            <person name="Abouelleil A."/>
            <person name="Allen A.W."/>
            <person name="Alvarado L."/>
            <person name="Arachchi H.M."/>
            <person name="Berlin A.M."/>
            <person name="Chapman S.B."/>
            <person name="Gainer-Dewar J."/>
            <person name="Goldberg J."/>
            <person name="Griggs A."/>
            <person name="Gujja S."/>
            <person name="Hansen M."/>
            <person name="Howarth C."/>
            <person name="Imamovic A."/>
            <person name="Ireland A."/>
            <person name="Larimer J."/>
            <person name="McCowan C."/>
            <person name="Murphy C."/>
            <person name="Pearson M."/>
            <person name="Poon T.W."/>
            <person name="Priest M."/>
            <person name="Roberts A."/>
            <person name="Saif S."/>
            <person name="Shea T."/>
            <person name="Sisk P."/>
            <person name="Sykes S."/>
            <person name="Wortman J."/>
            <person name="Nusbaum C."/>
            <person name="Birren B."/>
        </authorList>
    </citation>
    <scope>NUCLEOTIDE SEQUENCE [LARGE SCALE GENOMIC DNA]</scope>
    <source>
        <strain evidence="4">A-37</strain>
    </source>
</reference>
<name>A0A182MSL1_9DIPT</name>
<dbReference type="Pfam" id="PF00059">
    <property type="entry name" value="Lectin_C"/>
    <property type="match status" value="1"/>
</dbReference>
<feature type="chain" id="PRO_5008128857" description="C-type lectin domain-containing protein" evidence="1">
    <location>
        <begin position="21"/>
        <end position="169"/>
    </location>
</feature>
<dbReference type="InterPro" id="IPR016186">
    <property type="entry name" value="C-type_lectin-like/link_sf"/>
</dbReference>
<dbReference type="VEuPathDB" id="VectorBase:ACUA025271"/>
<proteinExistence type="predicted"/>
<dbReference type="Gene3D" id="3.10.100.10">
    <property type="entry name" value="Mannose-Binding Protein A, subunit A"/>
    <property type="match status" value="1"/>
</dbReference>
<reference evidence="3" key="2">
    <citation type="submission" date="2020-05" db="UniProtKB">
        <authorList>
            <consortium name="EnsemblMetazoa"/>
        </authorList>
    </citation>
    <scope>IDENTIFICATION</scope>
    <source>
        <strain evidence="3">A-37</strain>
    </source>
</reference>
<dbReference type="STRING" id="139723.A0A182MSL1"/>